<feature type="region of interest" description="Disordered" evidence="1">
    <location>
        <begin position="259"/>
        <end position="280"/>
    </location>
</feature>
<dbReference type="AlphaFoldDB" id="A0A9Q1K554"/>
<evidence type="ECO:0000313" key="3">
    <source>
        <dbReference type="Proteomes" id="UP001153076"/>
    </source>
</evidence>
<dbReference type="EMBL" id="JAKOGI010000327">
    <property type="protein sequence ID" value="KAJ8436837.1"/>
    <property type="molecule type" value="Genomic_DNA"/>
</dbReference>
<evidence type="ECO:0000256" key="1">
    <source>
        <dbReference type="SAM" id="MobiDB-lite"/>
    </source>
</evidence>
<reference evidence="2" key="1">
    <citation type="submission" date="2022-04" db="EMBL/GenBank/DDBJ databases">
        <title>Carnegiea gigantea Genome sequencing and assembly v2.</title>
        <authorList>
            <person name="Copetti D."/>
            <person name="Sanderson M.J."/>
            <person name="Burquez A."/>
            <person name="Wojciechowski M.F."/>
        </authorList>
    </citation>
    <scope>NUCLEOTIDE SEQUENCE</scope>
    <source>
        <strain evidence="2">SGP5-SGP5p</strain>
        <tissue evidence="2">Aerial part</tissue>
    </source>
</reference>
<accession>A0A9Q1K554</accession>
<comment type="caution">
    <text evidence="2">The sequence shown here is derived from an EMBL/GenBank/DDBJ whole genome shotgun (WGS) entry which is preliminary data.</text>
</comment>
<dbReference type="Proteomes" id="UP001153076">
    <property type="component" value="Unassembled WGS sequence"/>
</dbReference>
<organism evidence="2 3">
    <name type="scientific">Carnegiea gigantea</name>
    <dbReference type="NCBI Taxonomy" id="171969"/>
    <lineage>
        <taxon>Eukaryota</taxon>
        <taxon>Viridiplantae</taxon>
        <taxon>Streptophyta</taxon>
        <taxon>Embryophyta</taxon>
        <taxon>Tracheophyta</taxon>
        <taxon>Spermatophyta</taxon>
        <taxon>Magnoliopsida</taxon>
        <taxon>eudicotyledons</taxon>
        <taxon>Gunneridae</taxon>
        <taxon>Pentapetalae</taxon>
        <taxon>Caryophyllales</taxon>
        <taxon>Cactineae</taxon>
        <taxon>Cactaceae</taxon>
        <taxon>Cactoideae</taxon>
        <taxon>Echinocereeae</taxon>
        <taxon>Carnegiea</taxon>
    </lineage>
</organism>
<keyword evidence="3" id="KW-1185">Reference proteome</keyword>
<feature type="compositionally biased region" description="Basic and acidic residues" evidence="1">
    <location>
        <begin position="269"/>
        <end position="280"/>
    </location>
</feature>
<sequence>MVSRCSVLDISPHPNPNRLHLQERNLERERGKPSPACKYSSPTKHICGWSISANRLQQQGQRKGFTGKSLLGTGLSLAVLSLYNVRGCLLMISQMVSDSRVQPGALVDSDETQPPSQPLDHPVISHDERLISHGSSDAMGNPGTSEDRYRWAAEHASLVKEAYCDKGQNRLKDMVCKEKYQPLKAAKQVPPSTEDDSLFLEAVGGWHNKGTVYGLGHSAGLFYEKPVHPITWKMPCYTPSIVSQLYSELEMMKTDLNSTKNELQQQRTSMEEQQRQLEQQQRKLEEQTKMMEDQQRMLEAQCKMMEDQKQALLGFQSQMALMSSLLCHPSELHDSKKQIACNIYAQRCLLIWGALDLYYAYTFTFVESYGLVF</sequence>
<evidence type="ECO:0000313" key="2">
    <source>
        <dbReference type="EMBL" id="KAJ8436837.1"/>
    </source>
</evidence>
<gene>
    <name evidence="2" type="ORF">Cgig2_018933</name>
</gene>
<protein>
    <submittedName>
        <fullName evidence="2">Uncharacterized protein</fullName>
    </submittedName>
</protein>
<name>A0A9Q1K554_9CARY</name>
<feature type="compositionally biased region" description="Polar residues" evidence="1">
    <location>
        <begin position="259"/>
        <end position="268"/>
    </location>
</feature>
<proteinExistence type="predicted"/>